<gene>
    <name evidence="3" type="ORF">L207DRAFT_432017</name>
</gene>
<keyword evidence="1" id="KW-0812">Transmembrane</keyword>
<dbReference type="AlphaFoldDB" id="A0A2J6RGP7"/>
<evidence type="ECO:0000313" key="3">
    <source>
        <dbReference type="EMBL" id="PMD37678.1"/>
    </source>
</evidence>
<evidence type="ECO:0000313" key="4">
    <source>
        <dbReference type="Proteomes" id="UP000235786"/>
    </source>
</evidence>
<feature type="signal peptide" evidence="2">
    <location>
        <begin position="1"/>
        <end position="21"/>
    </location>
</feature>
<keyword evidence="1" id="KW-0472">Membrane</keyword>
<proteinExistence type="predicted"/>
<reference evidence="3 4" key="1">
    <citation type="submission" date="2016-04" db="EMBL/GenBank/DDBJ databases">
        <title>A degradative enzymes factory behind the ericoid mycorrhizal symbiosis.</title>
        <authorList>
            <consortium name="DOE Joint Genome Institute"/>
            <person name="Martino E."/>
            <person name="Morin E."/>
            <person name="Grelet G."/>
            <person name="Kuo A."/>
            <person name="Kohler A."/>
            <person name="Daghino S."/>
            <person name="Barry K."/>
            <person name="Choi C."/>
            <person name="Cichocki N."/>
            <person name="Clum A."/>
            <person name="Copeland A."/>
            <person name="Hainaut M."/>
            <person name="Haridas S."/>
            <person name="Labutti K."/>
            <person name="Lindquist E."/>
            <person name="Lipzen A."/>
            <person name="Khouja H.-R."/>
            <person name="Murat C."/>
            <person name="Ohm R."/>
            <person name="Olson A."/>
            <person name="Spatafora J."/>
            <person name="Veneault-Fourrey C."/>
            <person name="Henrissat B."/>
            <person name="Grigoriev I."/>
            <person name="Martin F."/>
            <person name="Perotto S."/>
        </authorList>
    </citation>
    <scope>NUCLEOTIDE SEQUENCE [LARGE SCALE GENOMIC DNA]</scope>
    <source>
        <strain evidence="3 4">F</strain>
    </source>
</reference>
<sequence>MHFPHILFALGCVGVLNFVAAGVAPVNSDLQIRNAAGASSSDTLYALRRSLSSKAIKRDTVFKNSTSIDTSWNGVTLFSIEGETSKGSTSVSGAVEIVCTTCYIKGTATAQFTINGNFNVSQAFDNVTSAIEAEVHNITTTAINYVENAVETFVENATTSILSGNFQLDDIDFPPLAVNFDVNIPEIPACDLSFEFDGLELYMEIDTILSGGATYSLNLYTSKTPIGFAVASDVLVGVVFSVDLILSVDSEIDISTGFHIQLHDGVTINIPIFNQDVSNITFNGGNFEFLPVTVQSPGAVLTALLRVGITAGLDISTSTDIIAGVPLDFSAGVVAAVFADVAQFVTNVTTATSSDGNKCDLQVVQEYTMLLGANAGATFAVAGHTWGPTPNTQVPLFFTTLGAACALTGTVSAAATGATITARNPAANAASSTTTSTEVTYTNTAVLCLSTGLLNCPASLQSTSHNTVTKTLFSVVPSGSKATFLTAATNTAVTTIPFGTNVKAISSTSGSPVSFVPTSSPTGGTGITSVFNGKTGGVSNKLVIGVSIGVGVPVLIAIIAGLV</sequence>
<protein>
    <recommendedName>
        <fullName evidence="5">Mid2 domain-containing protein</fullName>
    </recommendedName>
</protein>
<dbReference type="OrthoDB" id="4733706at2759"/>
<organism evidence="3 4">
    <name type="scientific">Hyaloscypha variabilis (strain UAMH 11265 / GT02V1 / F)</name>
    <name type="common">Meliniomyces variabilis</name>
    <dbReference type="NCBI Taxonomy" id="1149755"/>
    <lineage>
        <taxon>Eukaryota</taxon>
        <taxon>Fungi</taxon>
        <taxon>Dikarya</taxon>
        <taxon>Ascomycota</taxon>
        <taxon>Pezizomycotina</taxon>
        <taxon>Leotiomycetes</taxon>
        <taxon>Helotiales</taxon>
        <taxon>Hyaloscyphaceae</taxon>
        <taxon>Hyaloscypha</taxon>
        <taxon>Hyaloscypha variabilis</taxon>
    </lineage>
</organism>
<keyword evidence="4" id="KW-1185">Reference proteome</keyword>
<accession>A0A2J6RGP7</accession>
<dbReference type="STRING" id="1149755.A0A2J6RGP7"/>
<feature type="transmembrane region" description="Helical" evidence="1">
    <location>
        <begin position="542"/>
        <end position="562"/>
    </location>
</feature>
<feature type="chain" id="PRO_5014435751" description="Mid2 domain-containing protein" evidence="2">
    <location>
        <begin position="22"/>
        <end position="563"/>
    </location>
</feature>
<evidence type="ECO:0000256" key="1">
    <source>
        <dbReference type="SAM" id="Phobius"/>
    </source>
</evidence>
<keyword evidence="1" id="KW-1133">Transmembrane helix</keyword>
<evidence type="ECO:0008006" key="5">
    <source>
        <dbReference type="Google" id="ProtNLM"/>
    </source>
</evidence>
<dbReference type="Proteomes" id="UP000235786">
    <property type="component" value="Unassembled WGS sequence"/>
</dbReference>
<evidence type="ECO:0000256" key="2">
    <source>
        <dbReference type="SAM" id="SignalP"/>
    </source>
</evidence>
<dbReference type="EMBL" id="KZ613949">
    <property type="protein sequence ID" value="PMD37678.1"/>
    <property type="molecule type" value="Genomic_DNA"/>
</dbReference>
<name>A0A2J6RGP7_HYAVF</name>
<keyword evidence="2" id="KW-0732">Signal</keyword>